<name>A0ABU6YIE2_9FABA</name>
<gene>
    <name evidence="1" type="ORF">PIB30_055517</name>
</gene>
<evidence type="ECO:0000313" key="2">
    <source>
        <dbReference type="Proteomes" id="UP001341840"/>
    </source>
</evidence>
<protein>
    <submittedName>
        <fullName evidence="1">Uncharacterized protein</fullName>
    </submittedName>
</protein>
<organism evidence="1 2">
    <name type="scientific">Stylosanthes scabra</name>
    <dbReference type="NCBI Taxonomy" id="79078"/>
    <lineage>
        <taxon>Eukaryota</taxon>
        <taxon>Viridiplantae</taxon>
        <taxon>Streptophyta</taxon>
        <taxon>Embryophyta</taxon>
        <taxon>Tracheophyta</taxon>
        <taxon>Spermatophyta</taxon>
        <taxon>Magnoliopsida</taxon>
        <taxon>eudicotyledons</taxon>
        <taxon>Gunneridae</taxon>
        <taxon>Pentapetalae</taxon>
        <taxon>rosids</taxon>
        <taxon>fabids</taxon>
        <taxon>Fabales</taxon>
        <taxon>Fabaceae</taxon>
        <taxon>Papilionoideae</taxon>
        <taxon>50 kb inversion clade</taxon>
        <taxon>dalbergioids sensu lato</taxon>
        <taxon>Dalbergieae</taxon>
        <taxon>Pterocarpus clade</taxon>
        <taxon>Stylosanthes</taxon>
    </lineage>
</organism>
<accession>A0ABU6YIE2</accession>
<reference evidence="1 2" key="1">
    <citation type="journal article" date="2023" name="Plants (Basel)">
        <title>Bridging the Gap: Combining Genomics and Transcriptomics Approaches to Understand Stylosanthes scabra, an Orphan Legume from the Brazilian Caatinga.</title>
        <authorList>
            <person name="Ferreira-Neto J.R.C."/>
            <person name="da Silva M.D."/>
            <person name="Binneck E."/>
            <person name="de Melo N.F."/>
            <person name="da Silva R.H."/>
            <person name="de Melo A.L.T.M."/>
            <person name="Pandolfi V."/>
            <person name="Bustamante F.O."/>
            <person name="Brasileiro-Vidal A.C."/>
            <person name="Benko-Iseppon A.M."/>
        </authorList>
    </citation>
    <scope>NUCLEOTIDE SEQUENCE [LARGE SCALE GENOMIC DNA]</scope>
    <source>
        <tissue evidence="1">Leaves</tissue>
    </source>
</reference>
<keyword evidence="2" id="KW-1185">Reference proteome</keyword>
<comment type="caution">
    <text evidence="1">The sequence shown here is derived from an EMBL/GenBank/DDBJ whole genome shotgun (WGS) entry which is preliminary data.</text>
</comment>
<dbReference type="EMBL" id="JASCZI010242089">
    <property type="protein sequence ID" value="MED6209527.1"/>
    <property type="molecule type" value="Genomic_DNA"/>
</dbReference>
<sequence>MRITFMKYHLQLNSYDFFFQAHSIFNARLFRPRSRTSDWKDTKIHPVDCRATSPTTQERESFMLDQNETLKNRIQERMGQSMI</sequence>
<dbReference type="Proteomes" id="UP001341840">
    <property type="component" value="Unassembled WGS sequence"/>
</dbReference>
<evidence type="ECO:0000313" key="1">
    <source>
        <dbReference type="EMBL" id="MED6209527.1"/>
    </source>
</evidence>
<proteinExistence type="predicted"/>